<accession>A0ABP2ZSL3</accession>
<dbReference type="Proteomes" id="UP000017834">
    <property type="component" value="Unassembled WGS sequence"/>
</dbReference>
<sequence>MEKSDKTFSFALTFIVGLSLLATAWDISLFSSLP</sequence>
<gene>
    <name evidence="1" type="ORF">EDP2_1023</name>
</gene>
<keyword evidence="2" id="KW-1185">Reference proteome</keyword>
<protein>
    <submittedName>
        <fullName evidence="1">Membrane protein</fullName>
    </submittedName>
</protein>
<proteinExistence type="predicted"/>
<organism evidence="1 2">
    <name type="scientific">Enterobacter cloacae S611</name>
    <dbReference type="NCBI Taxonomy" id="1399146"/>
    <lineage>
        <taxon>Bacteria</taxon>
        <taxon>Pseudomonadati</taxon>
        <taxon>Pseudomonadota</taxon>
        <taxon>Gammaproteobacteria</taxon>
        <taxon>Enterobacterales</taxon>
        <taxon>Enterobacteriaceae</taxon>
        <taxon>Enterobacter</taxon>
        <taxon>Enterobacter cloacae complex</taxon>
    </lineage>
</organism>
<name>A0ABP2ZSL3_ENTCL</name>
<reference evidence="1 2" key="1">
    <citation type="journal article" date="2014" name="Genome Announc.">
        <title>Draft Genome Sequence of Enterobacter cloacae Strain S611.</title>
        <authorList>
            <person name="Wang D."/>
            <person name="Han C.S."/>
            <person name="Dichosa A.E."/>
            <person name="Gleasner C.D."/>
            <person name="Johnson S.L."/>
            <person name="Daligault H.E."/>
            <person name="Davenport K.W."/>
            <person name="Li P.E."/>
            <person name="Pierson E.A."/>
            <person name="Pierson L.S.III."/>
        </authorList>
    </citation>
    <scope>NUCLEOTIDE SEQUENCE [LARGE SCALE GENOMIC DNA]</scope>
    <source>
        <strain evidence="1 2">S611</strain>
    </source>
</reference>
<comment type="caution">
    <text evidence="1">The sequence shown here is derived from an EMBL/GenBank/DDBJ whole genome shotgun (WGS) entry which is preliminary data.</text>
</comment>
<evidence type="ECO:0000313" key="2">
    <source>
        <dbReference type="Proteomes" id="UP000017834"/>
    </source>
</evidence>
<evidence type="ECO:0000313" key="1">
    <source>
        <dbReference type="EMBL" id="ESS59669.1"/>
    </source>
</evidence>
<dbReference type="EMBL" id="AXOM01000013">
    <property type="protein sequence ID" value="ESS59669.1"/>
    <property type="molecule type" value="Genomic_DNA"/>
</dbReference>